<dbReference type="PANTHER" id="PTHR11933:SF5">
    <property type="entry name" value="MITOCHONDRIAL TRNA-SPECIFIC 2-THIOURIDYLASE 1"/>
    <property type="match status" value="1"/>
</dbReference>
<dbReference type="EMBL" id="FMYW01000001">
    <property type="protein sequence ID" value="SDB94649.1"/>
    <property type="molecule type" value="Genomic_DNA"/>
</dbReference>
<feature type="region of interest" description="Interaction with tRNA" evidence="11">
    <location>
        <begin position="306"/>
        <end position="307"/>
    </location>
</feature>
<feature type="active site" description="Nucleophile" evidence="11">
    <location>
        <position position="102"/>
    </location>
</feature>
<dbReference type="NCBIfam" id="TIGR00420">
    <property type="entry name" value="trmU"/>
    <property type="match status" value="1"/>
</dbReference>
<feature type="site" description="Interaction with tRNA" evidence="11">
    <location>
        <position position="339"/>
    </location>
</feature>
<feature type="binding site" evidence="11">
    <location>
        <position position="34"/>
    </location>
    <ligand>
        <name>ATP</name>
        <dbReference type="ChEBI" id="CHEBI:30616"/>
    </ligand>
</feature>
<dbReference type="EC" id="2.8.1.13" evidence="11"/>
<comment type="function">
    <text evidence="10 11">Catalyzes the 2-thiolation of uridine at the wobble position (U34) of tRNA, leading to the formation of s(2)U34.</text>
</comment>
<dbReference type="InterPro" id="IPR014729">
    <property type="entry name" value="Rossmann-like_a/b/a_fold"/>
</dbReference>
<organism evidence="14 15">
    <name type="scientific">Succiniclasticum ruminis</name>
    <dbReference type="NCBI Taxonomy" id="40841"/>
    <lineage>
        <taxon>Bacteria</taxon>
        <taxon>Bacillati</taxon>
        <taxon>Bacillota</taxon>
        <taxon>Negativicutes</taxon>
        <taxon>Acidaminococcales</taxon>
        <taxon>Acidaminococcaceae</taxon>
        <taxon>Succiniclasticum</taxon>
    </lineage>
</organism>
<dbReference type="GO" id="GO:0005524">
    <property type="term" value="F:ATP binding"/>
    <property type="evidence" value="ECO:0007669"/>
    <property type="project" value="UniProtKB-KW"/>
</dbReference>
<dbReference type="HAMAP" id="MF_00144">
    <property type="entry name" value="tRNA_thiouridyl_MnmA"/>
    <property type="match status" value="1"/>
</dbReference>
<evidence type="ECO:0000256" key="2">
    <source>
        <dbReference type="ARBA" id="ARBA00022555"/>
    </source>
</evidence>
<comment type="similarity">
    <text evidence="11">Belongs to the MnmA/TRMU family.</text>
</comment>
<evidence type="ECO:0000256" key="11">
    <source>
        <dbReference type="HAMAP-Rule" id="MF_00144"/>
    </source>
</evidence>
<comment type="subcellular location">
    <subcellularLocation>
        <location evidence="11">Cytoplasm</location>
    </subcellularLocation>
</comment>
<comment type="catalytic activity">
    <reaction evidence="9 11">
        <text>S-sulfanyl-L-cysteinyl-[protein] + uridine(34) in tRNA + AH2 + ATP = 2-thiouridine(34) in tRNA + L-cysteinyl-[protein] + A + AMP + diphosphate + H(+)</text>
        <dbReference type="Rhea" id="RHEA:47032"/>
        <dbReference type="Rhea" id="RHEA-COMP:10131"/>
        <dbReference type="Rhea" id="RHEA-COMP:11726"/>
        <dbReference type="Rhea" id="RHEA-COMP:11727"/>
        <dbReference type="Rhea" id="RHEA-COMP:11728"/>
        <dbReference type="ChEBI" id="CHEBI:13193"/>
        <dbReference type="ChEBI" id="CHEBI:15378"/>
        <dbReference type="ChEBI" id="CHEBI:17499"/>
        <dbReference type="ChEBI" id="CHEBI:29950"/>
        <dbReference type="ChEBI" id="CHEBI:30616"/>
        <dbReference type="ChEBI" id="CHEBI:33019"/>
        <dbReference type="ChEBI" id="CHEBI:61963"/>
        <dbReference type="ChEBI" id="CHEBI:65315"/>
        <dbReference type="ChEBI" id="CHEBI:87170"/>
        <dbReference type="ChEBI" id="CHEBI:456215"/>
        <dbReference type="EC" id="2.8.1.13"/>
    </reaction>
</comment>
<dbReference type="OrthoDB" id="9800696at2"/>
<dbReference type="InterPro" id="IPR023382">
    <property type="entry name" value="MnmA-like_central_sf"/>
</dbReference>
<dbReference type="GO" id="GO:0000049">
    <property type="term" value="F:tRNA binding"/>
    <property type="evidence" value="ECO:0007669"/>
    <property type="project" value="UniProtKB-KW"/>
</dbReference>
<dbReference type="InterPro" id="IPR004506">
    <property type="entry name" value="MnmA-like"/>
</dbReference>
<keyword evidence="6 11" id="KW-0067">ATP-binding</keyword>
<dbReference type="Gene3D" id="2.40.30.10">
    <property type="entry name" value="Translation factors"/>
    <property type="match status" value="1"/>
</dbReference>
<name>A0A1G6HK71_9FIRM</name>
<dbReference type="Gene3D" id="3.40.50.620">
    <property type="entry name" value="HUPs"/>
    <property type="match status" value="1"/>
</dbReference>
<keyword evidence="3 11" id="KW-0808">Transferase</keyword>
<sequence>MKQKVLMAMSGGVDSSTAALLLQEAGYDVIGVTLKMFENKDIGLTGETDSSFANVRDAKQVAEKMGFPHYVFDFCPYFRQFVIDHFIAEYESGRTPNPCVDCNKNVKLGQLFPKAEELGCDYIATGHYANVKFNEETGRWLLLRGDDRQKDQSYMLYTLTQAQLAHILFPLGHLQKTAIREKAETEGLANARKPDSQDICFVPDGDYARVIENMTRRKPQPGKFIHLDGTVLGAHKGQLHYTIGQRKGLGIAYQYPLYVVRKDVEKNIVYLGPQEALFSDTLIAERCNLISVPELKGPVCVTAKPRYRAKDVPAVIEPLDDGNIKVTFDEPQRALTPGQAVVFYQDDVVVGGGTIR</sequence>
<dbReference type="InterPro" id="IPR046885">
    <property type="entry name" value="MnmA-like_C"/>
</dbReference>
<evidence type="ECO:0000259" key="12">
    <source>
        <dbReference type="Pfam" id="PF20258"/>
    </source>
</evidence>
<feature type="domain" description="tRNA-specific 2-thiouridylase MnmA-like central" evidence="13">
    <location>
        <begin position="218"/>
        <end position="272"/>
    </location>
</feature>
<keyword evidence="4 11" id="KW-0819">tRNA processing</keyword>
<reference evidence="15" key="1">
    <citation type="submission" date="2016-10" db="EMBL/GenBank/DDBJ databases">
        <authorList>
            <person name="Varghese N."/>
            <person name="Submissions S."/>
        </authorList>
    </citation>
    <scope>NUCLEOTIDE SEQUENCE [LARGE SCALE GENOMIC DNA]</scope>
    <source>
        <strain evidence="15">DSM 11005</strain>
    </source>
</reference>
<evidence type="ECO:0000256" key="10">
    <source>
        <dbReference type="ARBA" id="ARBA00056575"/>
    </source>
</evidence>
<accession>A0A1G6HK71</accession>
<evidence type="ECO:0000256" key="9">
    <source>
        <dbReference type="ARBA" id="ARBA00051542"/>
    </source>
</evidence>
<gene>
    <name evidence="11" type="primary">mnmA</name>
    <name evidence="14" type="ORF">SAMN04487864_10129</name>
</gene>
<dbReference type="AlphaFoldDB" id="A0A1G6HK71"/>
<dbReference type="SUPFAM" id="SSF52402">
    <property type="entry name" value="Adenine nucleotide alpha hydrolases-like"/>
    <property type="match status" value="1"/>
</dbReference>
<dbReference type="InterPro" id="IPR046884">
    <property type="entry name" value="MnmA-like_central"/>
</dbReference>
<evidence type="ECO:0000256" key="7">
    <source>
        <dbReference type="ARBA" id="ARBA00022884"/>
    </source>
</evidence>
<dbReference type="FunFam" id="3.40.50.620:FF:000115">
    <property type="entry name" value="tRNA-specific 2-thiouridylase MnmA"/>
    <property type="match status" value="1"/>
</dbReference>
<dbReference type="Pfam" id="PF03054">
    <property type="entry name" value="tRNA_Me_trans"/>
    <property type="match status" value="1"/>
</dbReference>
<keyword evidence="15" id="KW-1185">Reference proteome</keyword>
<keyword evidence="7 11" id="KW-0694">RNA-binding</keyword>
<evidence type="ECO:0000256" key="6">
    <source>
        <dbReference type="ARBA" id="ARBA00022840"/>
    </source>
</evidence>
<keyword evidence="2 11" id="KW-0820">tRNA-binding</keyword>
<feature type="binding site" evidence="11">
    <location>
        <position position="126"/>
    </location>
    <ligand>
        <name>ATP</name>
        <dbReference type="ChEBI" id="CHEBI:30616"/>
    </ligand>
</feature>
<comment type="caution">
    <text evidence="11">Lacks conserved residue(s) required for the propagation of feature annotation.</text>
</comment>
<dbReference type="NCBIfam" id="NF001138">
    <property type="entry name" value="PRK00143.1"/>
    <property type="match status" value="1"/>
</dbReference>
<feature type="region of interest" description="Interaction with tRNA" evidence="11">
    <location>
        <begin position="150"/>
        <end position="152"/>
    </location>
</feature>
<dbReference type="PANTHER" id="PTHR11933">
    <property type="entry name" value="TRNA 5-METHYLAMINOMETHYL-2-THIOURIDYLATE -METHYLTRANSFERASE"/>
    <property type="match status" value="1"/>
</dbReference>
<dbReference type="RefSeq" id="WP_093728827.1">
    <property type="nucleotide sequence ID" value="NZ_FMYW01000001.1"/>
</dbReference>
<dbReference type="GO" id="GO:0002143">
    <property type="term" value="P:tRNA wobble position uridine thiolation"/>
    <property type="evidence" value="ECO:0007669"/>
    <property type="project" value="TreeGrafter"/>
</dbReference>
<feature type="binding site" evidence="11">
    <location>
        <begin position="8"/>
        <end position="15"/>
    </location>
    <ligand>
        <name>ATP</name>
        <dbReference type="ChEBI" id="CHEBI:30616"/>
    </ligand>
</feature>
<dbReference type="CDD" id="cd01998">
    <property type="entry name" value="MnmA_TRMU-like"/>
    <property type="match status" value="1"/>
</dbReference>
<dbReference type="GO" id="GO:0005737">
    <property type="term" value="C:cytoplasm"/>
    <property type="evidence" value="ECO:0007669"/>
    <property type="project" value="UniProtKB-SubCell"/>
</dbReference>
<keyword evidence="8" id="KW-1015">Disulfide bond</keyword>
<evidence type="ECO:0000313" key="15">
    <source>
        <dbReference type="Proteomes" id="UP000198943"/>
    </source>
</evidence>
<protein>
    <recommendedName>
        <fullName evidence="11">tRNA-specific 2-thiouridylase MnmA</fullName>
        <ecNumber evidence="11">2.8.1.13</ecNumber>
    </recommendedName>
</protein>
<evidence type="ECO:0000256" key="4">
    <source>
        <dbReference type="ARBA" id="ARBA00022694"/>
    </source>
</evidence>
<feature type="active site" description="Cysteine persulfide intermediate" evidence="11">
    <location>
        <position position="200"/>
    </location>
</feature>
<keyword evidence="5 11" id="KW-0547">Nucleotide-binding</keyword>
<dbReference type="Proteomes" id="UP000198943">
    <property type="component" value="Unassembled WGS sequence"/>
</dbReference>
<evidence type="ECO:0000259" key="13">
    <source>
        <dbReference type="Pfam" id="PF20259"/>
    </source>
</evidence>
<dbReference type="Pfam" id="PF20259">
    <property type="entry name" value="tRNA_Me_trans_M"/>
    <property type="match status" value="1"/>
</dbReference>
<dbReference type="GO" id="GO:0103016">
    <property type="term" value="F:tRNA-uridine 2-sulfurtransferase activity"/>
    <property type="evidence" value="ECO:0007669"/>
    <property type="project" value="UniProtKB-EC"/>
</dbReference>
<dbReference type="Gene3D" id="2.30.30.280">
    <property type="entry name" value="Adenine nucleotide alpha hydrolases-like domains"/>
    <property type="match status" value="1"/>
</dbReference>
<proteinExistence type="inferred from homology"/>
<feature type="domain" description="tRNA-specific 2-thiouridylase MnmA-like C-terminal" evidence="12">
    <location>
        <begin position="279"/>
        <end position="355"/>
    </location>
</feature>
<evidence type="ECO:0000256" key="8">
    <source>
        <dbReference type="ARBA" id="ARBA00023157"/>
    </source>
</evidence>
<dbReference type="FunFam" id="2.40.30.10:FF:000023">
    <property type="entry name" value="tRNA-specific 2-thiouridylase MnmA"/>
    <property type="match status" value="1"/>
</dbReference>
<dbReference type="FunFam" id="2.30.30.280:FF:000001">
    <property type="entry name" value="tRNA-specific 2-thiouridylase MnmA"/>
    <property type="match status" value="1"/>
</dbReference>
<evidence type="ECO:0000313" key="14">
    <source>
        <dbReference type="EMBL" id="SDB94649.1"/>
    </source>
</evidence>
<keyword evidence="1 11" id="KW-0963">Cytoplasm</keyword>
<evidence type="ECO:0000256" key="5">
    <source>
        <dbReference type="ARBA" id="ARBA00022741"/>
    </source>
</evidence>
<evidence type="ECO:0000256" key="1">
    <source>
        <dbReference type="ARBA" id="ARBA00022490"/>
    </source>
</evidence>
<dbReference type="Pfam" id="PF20258">
    <property type="entry name" value="tRNA_Me_trans_C"/>
    <property type="match status" value="1"/>
</dbReference>
<feature type="site" description="Interaction with tRNA" evidence="11">
    <location>
        <position position="127"/>
    </location>
</feature>
<evidence type="ECO:0000256" key="3">
    <source>
        <dbReference type="ARBA" id="ARBA00022679"/>
    </source>
</evidence>